<keyword evidence="9" id="KW-1185">Reference proteome</keyword>
<accession>A0A1M7LAE1</accession>
<dbReference type="SUPFAM" id="SSF103473">
    <property type="entry name" value="MFS general substrate transporter"/>
    <property type="match status" value="1"/>
</dbReference>
<dbReference type="PANTHER" id="PTHR23506:SF23">
    <property type="entry name" value="GH10249P"/>
    <property type="match status" value="1"/>
</dbReference>
<dbReference type="InterPro" id="IPR011701">
    <property type="entry name" value="MFS"/>
</dbReference>
<feature type="domain" description="Major facilitator superfamily (MFS) profile" evidence="7">
    <location>
        <begin position="16"/>
        <end position="412"/>
    </location>
</feature>
<dbReference type="EMBL" id="FRCZ01000001">
    <property type="protein sequence ID" value="SHM75064.1"/>
    <property type="molecule type" value="Genomic_DNA"/>
</dbReference>
<dbReference type="PANTHER" id="PTHR23506">
    <property type="entry name" value="GH10249P"/>
    <property type="match status" value="1"/>
</dbReference>
<evidence type="ECO:0000256" key="5">
    <source>
        <dbReference type="ARBA" id="ARBA00023136"/>
    </source>
</evidence>
<feature type="transmembrane region" description="Helical" evidence="6">
    <location>
        <begin position="298"/>
        <end position="319"/>
    </location>
</feature>
<dbReference type="GO" id="GO:0022857">
    <property type="term" value="F:transmembrane transporter activity"/>
    <property type="evidence" value="ECO:0007669"/>
    <property type="project" value="InterPro"/>
</dbReference>
<dbReference type="PROSITE" id="PS50850">
    <property type="entry name" value="MFS"/>
    <property type="match status" value="1"/>
</dbReference>
<proteinExistence type="predicted"/>
<feature type="transmembrane region" description="Helical" evidence="6">
    <location>
        <begin position="84"/>
        <end position="109"/>
    </location>
</feature>
<evidence type="ECO:0000256" key="2">
    <source>
        <dbReference type="ARBA" id="ARBA00022448"/>
    </source>
</evidence>
<reference evidence="8 9" key="1">
    <citation type="submission" date="2016-11" db="EMBL/GenBank/DDBJ databases">
        <authorList>
            <person name="Jaros S."/>
            <person name="Januszkiewicz K."/>
            <person name="Wedrychowicz H."/>
        </authorList>
    </citation>
    <scope>NUCLEOTIDE SEQUENCE [LARGE SCALE GENOMIC DNA]</scope>
    <source>
        <strain evidence="8 9">CGMCC 1.10681</strain>
    </source>
</reference>
<sequence>MSLRARNEEHPVSKTHIKLIAFITAVSLLGDSMLYVVLPIFPELFGLNSLWEVGVLLAVNRFVRIPIHPFVKMFYQYFTIRQGLFIGLILSIITTLSYGILETFLWLLISRIVWGIAWSFLKQGGQLSVVYAVGASNQQLASGQLTGIYNGISRTGSLAGMLLGGIGASLFGPETLFFVFACLATVLIPFLVRDMRNQQDIASEKPDNQKAPVDQKTIRNRTFLFLLTMGLLLSMIYQGVLTSTLGYWIVFQEDLTTIFLGGLGAAAWTGILQGFRWGLEPVIAPWIGRKADKIGSKLILLIPTLVVASGLFLILPAFIPTVAWLFAVIILLVTATIVSTLLDAFVTDYTVHFKKNAIISHYLTASDLGAALGPALGFLLIEMAGEYSVVIGGAVILMFTAVLASWEHWHTLKNK</sequence>
<evidence type="ECO:0000259" key="7">
    <source>
        <dbReference type="PROSITE" id="PS50850"/>
    </source>
</evidence>
<feature type="transmembrane region" description="Helical" evidence="6">
    <location>
        <begin position="20"/>
        <end position="38"/>
    </location>
</feature>
<dbReference type="InterPro" id="IPR036259">
    <property type="entry name" value="MFS_trans_sf"/>
</dbReference>
<organism evidence="8 9">
    <name type="scientific">Gracilibacillus kekensis</name>
    <dbReference type="NCBI Taxonomy" id="1027249"/>
    <lineage>
        <taxon>Bacteria</taxon>
        <taxon>Bacillati</taxon>
        <taxon>Bacillota</taxon>
        <taxon>Bacilli</taxon>
        <taxon>Bacillales</taxon>
        <taxon>Bacillaceae</taxon>
        <taxon>Gracilibacillus</taxon>
    </lineage>
</organism>
<feature type="transmembrane region" description="Helical" evidence="6">
    <location>
        <begin position="255"/>
        <end position="277"/>
    </location>
</feature>
<dbReference type="InterPro" id="IPR050930">
    <property type="entry name" value="MFS_Vesicular_Transporter"/>
</dbReference>
<evidence type="ECO:0000313" key="9">
    <source>
        <dbReference type="Proteomes" id="UP000184184"/>
    </source>
</evidence>
<dbReference type="Pfam" id="PF07690">
    <property type="entry name" value="MFS_1"/>
    <property type="match status" value="2"/>
</dbReference>
<dbReference type="GO" id="GO:0005886">
    <property type="term" value="C:plasma membrane"/>
    <property type="evidence" value="ECO:0007669"/>
    <property type="project" value="UniProtKB-SubCell"/>
</dbReference>
<feature type="transmembrane region" description="Helical" evidence="6">
    <location>
        <begin position="325"/>
        <end position="346"/>
    </location>
</feature>
<dbReference type="STRING" id="1027249.SAMN05216179_1009"/>
<dbReference type="Proteomes" id="UP000184184">
    <property type="component" value="Unassembled WGS sequence"/>
</dbReference>
<protein>
    <submittedName>
        <fullName evidence="8">Predicted arabinose efflux permease, MFS family</fullName>
    </submittedName>
</protein>
<evidence type="ECO:0000256" key="3">
    <source>
        <dbReference type="ARBA" id="ARBA00022692"/>
    </source>
</evidence>
<name>A0A1M7LAE1_9BACI</name>
<feature type="transmembrane region" description="Helical" evidence="6">
    <location>
        <begin position="175"/>
        <end position="192"/>
    </location>
</feature>
<evidence type="ECO:0000256" key="4">
    <source>
        <dbReference type="ARBA" id="ARBA00022989"/>
    </source>
</evidence>
<gene>
    <name evidence="8" type="ORF">SAMN05216179_1009</name>
</gene>
<comment type="subcellular location">
    <subcellularLocation>
        <location evidence="1">Cell membrane</location>
        <topology evidence="1">Multi-pass membrane protein</topology>
    </subcellularLocation>
</comment>
<dbReference type="Gene3D" id="1.20.1250.20">
    <property type="entry name" value="MFS general substrate transporter like domains"/>
    <property type="match status" value="1"/>
</dbReference>
<keyword evidence="3 6" id="KW-0812">Transmembrane</keyword>
<keyword evidence="2" id="KW-0813">Transport</keyword>
<dbReference type="InterPro" id="IPR020846">
    <property type="entry name" value="MFS_dom"/>
</dbReference>
<evidence type="ECO:0000256" key="1">
    <source>
        <dbReference type="ARBA" id="ARBA00004651"/>
    </source>
</evidence>
<evidence type="ECO:0000256" key="6">
    <source>
        <dbReference type="SAM" id="Phobius"/>
    </source>
</evidence>
<keyword evidence="5 6" id="KW-0472">Membrane</keyword>
<keyword evidence="4 6" id="KW-1133">Transmembrane helix</keyword>
<dbReference type="AlphaFoldDB" id="A0A1M7LAE1"/>
<feature type="transmembrane region" description="Helical" evidence="6">
    <location>
        <begin position="387"/>
        <end position="406"/>
    </location>
</feature>
<feature type="transmembrane region" description="Helical" evidence="6">
    <location>
        <begin position="44"/>
        <end position="63"/>
    </location>
</feature>
<feature type="transmembrane region" description="Helical" evidence="6">
    <location>
        <begin position="223"/>
        <end position="249"/>
    </location>
</feature>
<evidence type="ECO:0000313" key="8">
    <source>
        <dbReference type="EMBL" id="SHM75064.1"/>
    </source>
</evidence>
<feature type="transmembrane region" description="Helical" evidence="6">
    <location>
        <begin position="358"/>
        <end position="381"/>
    </location>
</feature>